<reference evidence="2" key="1">
    <citation type="submission" date="2016-10" db="EMBL/GenBank/DDBJ databases">
        <authorList>
            <person name="Varghese N."/>
            <person name="Submissions S."/>
        </authorList>
    </citation>
    <scope>NUCLEOTIDE SEQUENCE [LARGE SCALE GENOMIC DNA]</scope>
    <source>
        <strain evidence="2">DSM 45789</strain>
    </source>
</reference>
<sequence length="122" mass="13099">MASITAKPNQMAARNSLISGVYQCRSGGMIGVYLLNNNLLAAGSGLGELTRVRRQQVNAVTYQAQAISRLYVGQLNTPRLRAQGTISTPVSITIVLQGKVPVLLFKSNFGTCIGLKIQSFPF</sequence>
<protein>
    <submittedName>
        <fullName evidence="1">Uncharacterized protein</fullName>
    </submittedName>
</protein>
<name>A0A1I6TV11_9BACL</name>
<dbReference type="AlphaFoldDB" id="A0A1I6TV11"/>
<accession>A0A1I6TV11</accession>
<keyword evidence="2" id="KW-1185">Reference proteome</keyword>
<proteinExistence type="predicted"/>
<evidence type="ECO:0000313" key="1">
    <source>
        <dbReference type="EMBL" id="SFS92827.1"/>
    </source>
</evidence>
<dbReference type="RefSeq" id="WP_091838396.1">
    <property type="nucleotide sequence ID" value="NZ_FPAA01000011.1"/>
</dbReference>
<dbReference type="Proteomes" id="UP000198660">
    <property type="component" value="Unassembled WGS sequence"/>
</dbReference>
<organism evidence="1 2">
    <name type="scientific">Marininema halotolerans</name>
    <dbReference type="NCBI Taxonomy" id="1155944"/>
    <lineage>
        <taxon>Bacteria</taxon>
        <taxon>Bacillati</taxon>
        <taxon>Bacillota</taxon>
        <taxon>Bacilli</taxon>
        <taxon>Bacillales</taxon>
        <taxon>Thermoactinomycetaceae</taxon>
        <taxon>Marininema</taxon>
    </lineage>
</organism>
<gene>
    <name evidence="1" type="ORF">SAMN05444972_11182</name>
</gene>
<dbReference type="EMBL" id="FPAA01000011">
    <property type="protein sequence ID" value="SFS92827.1"/>
    <property type="molecule type" value="Genomic_DNA"/>
</dbReference>
<evidence type="ECO:0000313" key="2">
    <source>
        <dbReference type="Proteomes" id="UP000198660"/>
    </source>
</evidence>